<dbReference type="InterPro" id="IPR037185">
    <property type="entry name" value="EmrE-like"/>
</dbReference>
<evidence type="ECO:0000313" key="10">
    <source>
        <dbReference type="Proteomes" id="UP000181917"/>
    </source>
</evidence>
<keyword evidence="2" id="KW-0813">Transport</keyword>
<feature type="transmembrane region" description="Helical" evidence="8">
    <location>
        <begin position="83"/>
        <end position="103"/>
    </location>
</feature>
<evidence type="ECO:0000256" key="2">
    <source>
        <dbReference type="ARBA" id="ARBA00022448"/>
    </source>
</evidence>
<dbReference type="SUPFAM" id="SSF103481">
    <property type="entry name" value="Multidrug resistance efflux transporter EmrE"/>
    <property type="match status" value="1"/>
</dbReference>
<reference evidence="9 10" key="1">
    <citation type="submission" date="2016-10" db="EMBL/GenBank/DDBJ databases">
        <authorList>
            <person name="de Groot N.N."/>
        </authorList>
    </citation>
    <scope>NUCLEOTIDE SEQUENCE [LARGE SCALE GENOMIC DNA]</scope>
    <source>
        <strain evidence="9 10">DSM 20117</strain>
    </source>
</reference>
<dbReference type="PANTHER" id="PTHR30561:SF0">
    <property type="entry name" value="GUANIDINIUM EXPORTER"/>
    <property type="match status" value="1"/>
</dbReference>
<evidence type="ECO:0000256" key="7">
    <source>
        <dbReference type="RuleBase" id="RU003942"/>
    </source>
</evidence>
<dbReference type="AlphaFoldDB" id="A0A1H1E7D8"/>
<dbReference type="Pfam" id="PF00893">
    <property type="entry name" value="Multi_Drug_Res"/>
    <property type="match status" value="1"/>
</dbReference>
<proteinExistence type="inferred from homology"/>
<keyword evidence="10" id="KW-1185">Reference proteome</keyword>
<protein>
    <submittedName>
        <fullName evidence="9">Quaternary ammonium compound-resistance protein SugE</fullName>
    </submittedName>
</protein>
<evidence type="ECO:0000256" key="4">
    <source>
        <dbReference type="ARBA" id="ARBA00022692"/>
    </source>
</evidence>
<sequence>MFWTVLLISAVLEAVWATALGASEGLSRPGPTVLFFIALSLSMVGLGYAMRGIPIGTAYAVWTGAGAVLTVAYAVAFTGESAGLLKVLFLVGIIGCVIGLKVVDSRQPKAEAAAERSGD</sequence>
<evidence type="ECO:0000256" key="5">
    <source>
        <dbReference type="ARBA" id="ARBA00022989"/>
    </source>
</evidence>
<dbReference type="Proteomes" id="UP000181917">
    <property type="component" value="Unassembled WGS sequence"/>
</dbReference>
<dbReference type="RefSeq" id="WP_074700972.1">
    <property type="nucleotide sequence ID" value="NZ_CP018863.1"/>
</dbReference>
<organism evidence="9 10">
    <name type="scientific">Crystallibacter crystallopoietes</name>
    <dbReference type="NCBI Taxonomy" id="37928"/>
    <lineage>
        <taxon>Bacteria</taxon>
        <taxon>Bacillati</taxon>
        <taxon>Actinomycetota</taxon>
        <taxon>Actinomycetes</taxon>
        <taxon>Micrococcales</taxon>
        <taxon>Micrococcaceae</taxon>
        <taxon>Crystallibacter</taxon>
    </lineage>
</organism>
<dbReference type="GO" id="GO:0022857">
    <property type="term" value="F:transmembrane transporter activity"/>
    <property type="evidence" value="ECO:0007669"/>
    <property type="project" value="InterPro"/>
</dbReference>
<dbReference type="InterPro" id="IPR045324">
    <property type="entry name" value="Small_multidrug_res"/>
</dbReference>
<evidence type="ECO:0000256" key="8">
    <source>
        <dbReference type="SAM" id="Phobius"/>
    </source>
</evidence>
<feature type="transmembrane region" description="Helical" evidence="8">
    <location>
        <begin position="33"/>
        <end position="50"/>
    </location>
</feature>
<dbReference type="InterPro" id="IPR000390">
    <property type="entry name" value="Small_drug/metabolite_transptr"/>
</dbReference>
<dbReference type="STRING" id="37928.SAMN04489742_2797"/>
<dbReference type="EMBL" id="FNKH01000002">
    <property type="protein sequence ID" value="SDQ84603.1"/>
    <property type="molecule type" value="Genomic_DNA"/>
</dbReference>
<comment type="similarity">
    <text evidence="7">Belongs to the drug/metabolite transporter (DMT) superfamily. Small multidrug resistance (SMR) (TC 2.A.7.1) family.</text>
</comment>
<keyword evidence="3" id="KW-1003">Cell membrane</keyword>
<dbReference type="OrthoDB" id="21828at2"/>
<dbReference type="KEGG" id="acry:AC20117_03475"/>
<comment type="subcellular location">
    <subcellularLocation>
        <location evidence="1 7">Cell membrane</location>
        <topology evidence="1 7">Multi-pass membrane protein</topology>
    </subcellularLocation>
</comment>
<keyword evidence="5 8" id="KW-1133">Transmembrane helix</keyword>
<dbReference type="GO" id="GO:0005886">
    <property type="term" value="C:plasma membrane"/>
    <property type="evidence" value="ECO:0007669"/>
    <property type="project" value="UniProtKB-SubCell"/>
</dbReference>
<dbReference type="Gene3D" id="1.10.3730.20">
    <property type="match status" value="1"/>
</dbReference>
<evidence type="ECO:0000256" key="3">
    <source>
        <dbReference type="ARBA" id="ARBA00022475"/>
    </source>
</evidence>
<accession>A0A1H1E7D8</accession>
<name>A0A1H1E7D8_9MICC</name>
<keyword evidence="6 8" id="KW-0472">Membrane</keyword>
<evidence type="ECO:0000313" key="9">
    <source>
        <dbReference type="EMBL" id="SDQ84603.1"/>
    </source>
</evidence>
<dbReference type="PANTHER" id="PTHR30561">
    <property type="entry name" value="SMR FAMILY PROTON-DEPENDENT DRUG EFFLUX TRANSPORTER SUGE"/>
    <property type="match status" value="1"/>
</dbReference>
<gene>
    <name evidence="9" type="ORF">SAMN04489742_2797</name>
</gene>
<feature type="transmembrane region" description="Helical" evidence="8">
    <location>
        <begin position="57"/>
        <end position="77"/>
    </location>
</feature>
<evidence type="ECO:0000256" key="6">
    <source>
        <dbReference type="ARBA" id="ARBA00023136"/>
    </source>
</evidence>
<keyword evidence="4 7" id="KW-0812">Transmembrane</keyword>
<evidence type="ECO:0000256" key="1">
    <source>
        <dbReference type="ARBA" id="ARBA00004651"/>
    </source>
</evidence>